<dbReference type="GO" id="GO:0004181">
    <property type="term" value="F:metallocarboxypeptidase activity"/>
    <property type="evidence" value="ECO:0007669"/>
    <property type="project" value="InterPro"/>
</dbReference>
<comment type="cofactor">
    <cofactor evidence="1">
        <name>Zn(2+)</name>
        <dbReference type="ChEBI" id="CHEBI:29105"/>
    </cofactor>
</comment>
<dbReference type="PANTHER" id="PTHR11705:SF143">
    <property type="entry name" value="SLL0236 PROTEIN"/>
    <property type="match status" value="1"/>
</dbReference>
<dbReference type="Pfam" id="PF00246">
    <property type="entry name" value="Peptidase_M14"/>
    <property type="match status" value="1"/>
</dbReference>
<evidence type="ECO:0000256" key="1">
    <source>
        <dbReference type="ARBA" id="ARBA00001947"/>
    </source>
</evidence>
<dbReference type="Gene3D" id="3.40.630.10">
    <property type="entry name" value="Zn peptidases"/>
    <property type="match status" value="1"/>
</dbReference>
<feature type="domain" description="Peptidase M14" evidence="8">
    <location>
        <begin position="1"/>
        <end position="240"/>
    </location>
</feature>
<dbReference type="PRINTS" id="PR00765">
    <property type="entry name" value="CRBOXYPTASEA"/>
</dbReference>
<name>A0A9D1E633_9FIRM</name>
<dbReference type="InterPro" id="IPR000834">
    <property type="entry name" value="Peptidase_M14"/>
</dbReference>
<organism evidence="9 10">
    <name type="scientific">Candidatus Coproplasma avicola</name>
    <dbReference type="NCBI Taxonomy" id="2840744"/>
    <lineage>
        <taxon>Bacteria</taxon>
        <taxon>Bacillati</taxon>
        <taxon>Bacillota</taxon>
        <taxon>Clostridia</taxon>
        <taxon>Eubacteriales</taxon>
        <taxon>Candidatus Coproplasma</taxon>
    </lineage>
</organism>
<proteinExistence type="inferred from homology"/>
<dbReference type="Proteomes" id="UP000823913">
    <property type="component" value="Unassembled WGS sequence"/>
</dbReference>
<feature type="active site" description="Proton donor/acceptor" evidence="7">
    <location>
        <position position="210"/>
    </location>
</feature>
<dbReference type="GO" id="GO:0008270">
    <property type="term" value="F:zinc ion binding"/>
    <property type="evidence" value="ECO:0007669"/>
    <property type="project" value="InterPro"/>
</dbReference>
<evidence type="ECO:0000313" key="9">
    <source>
        <dbReference type="EMBL" id="HIR66960.1"/>
    </source>
</evidence>
<dbReference type="PANTHER" id="PTHR11705">
    <property type="entry name" value="PROTEASE FAMILY M14 CARBOXYPEPTIDASE A,B"/>
    <property type="match status" value="1"/>
</dbReference>
<dbReference type="GO" id="GO:0006508">
    <property type="term" value="P:proteolysis"/>
    <property type="evidence" value="ECO:0007669"/>
    <property type="project" value="UniProtKB-KW"/>
</dbReference>
<evidence type="ECO:0000256" key="4">
    <source>
        <dbReference type="ARBA" id="ARBA00022801"/>
    </source>
</evidence>
<comment type="similarity">
    <text evidence="2 7">Belongs to the peptidase M14 family.</text>
</comment>
<evidence type="ECO:0000256" key="6">
    <source>
        <dbReference type="ARBA" id="ARBA00023049"/>
    </source>
</evidence>
<keyword evidence="4" id="KW-0378">Hydrolase</keyword>
<dbReference type="EMBL" id="DVHK01000066">
    <property type="protein sequence ID" value="HIR66960.1"/>
    <property type="molecule type" value="Genomic_DNA"/>
</dbReference>
<evidence type="ECO:0000259" key="8">
    <source>
        <dbReference type="PROSITE" id="PS52035"/>
    </source>
</evidence>
<evidence type="ECO:0000256" key="2">
    <source>
        <dbReference type="ARBA" id="ARBA00005988"/>
    </source>
</evidence>
<accession>A0A9D1E633</accession>
<dbReference type="SMART" id="SM00631">
    <property type="entry name" value="Zn_pept"/>
    <property type="match status" value="1"/>
</dbReference>
<keyword evidence="6" id="KW-0482">Metalloprotease</keyword>
<dbReference type="SUPFAM" id="SSF53187">
    <property type="entry name" value="Zn-dependent exopeptidases"/>
    <property type="match status" value="1"/>
</dbReference>
<reference evidence="9" key="2">
    <citation type="journal article" date="2021" name="PeerJ">
        <title>Extensive microbial diversity within the chicken gut microbiome revealed by metagenomics and culture.</title>
        <authorList>
            <person name="Gilroy R."/>
            <person name="Ravi A."/>
            <person name="Getino M."/>
            <person name="Pursley I."/>
            <person name="Horton D.L."/>
            <person name="Alikhan N.F."/>
            <person name="Baker D."/>
            <person name="Gharbi K."/>
            <person name="Hall N."/>
            <person name="Watson M."/>
            <person name="Adriaenssens E.M."/>
            <person name="Foster-Nyarko E."/>
            <person name="Jarju S."/>
            <person name="Secka A."/>
            <person name="Antonio M."/>
            <person name="Oren A."/>
            <person name="Chaudhuri R.R."/>
            <person name="La Ragione R."/>
            <person name="Hildebrand F."/>
            <person name="Pallen M.J."/>
        </authorList>
    </citation>
    <scope>NUCLEOTIDE SEQUENCE</scope>
    <source>
        <strain evidence="9">ChiW16-3235</strain>
    </source>
</reference>
<sequence>MIYDIVSRFYAGYKSRKCIIGYSFQGRAIYAFHVGSPCGRQYISTYAIHGREWITARLALRHIKRPTKQGGWIIPLVNPDGAVISQTKYPMWKANARGVDLNVNFDADWGSGRLNTTARGGENCIGDSPFSESESSALARFTLKIKPYVTFSFHTKGGEIYWEFDGKGDERGAQILSEATGYKVKTIKGSAGGYKDWCIQKLGIPAYTIECGADSLIHPIKSVRRISECYGALQYFTKNYEK</sequence>
<evidence type="ECO:0000313" key="10">
    <source>
        <dbReference type="Proteomes" id="UP000823913"/>
    </source>
</evidence>
<comment type="caution">
    <text evidence="9">The sequence shown here is derived from an EMBL/GenBank/DDBJ whole genome shotgun (WGS) entry which is preliminary data.</text>
</comment>
<dbReference type="AlphaFoldDB" id="A0A9D1E633"/>
<reference evidence="9" key="1">
    <citation type="submission" date="2020-10" db="EMBL/GenBank/DDBJ databases">
        <authorList>
            <person name="Gilroy R."/>
        </authorList>
    </citation>
    <scope>NUCLEOTIDE SEQUENCE</scope>
    <source>
        <strain evidence="9">ChiW16-3235</strain>
    </source>
</reference>
<keyword evidence="5" id="KW-0862">Zinc</keyword>
<keyword evidence="3" id="KW-0645">Protease</keyword>
<protein>
    <recommendedName>
        <fullName evidence="8">Peptidase M14 domain-containing protein</fullName>
    </recommendedName>
</protein>
<dbReference type="GO" id="GO:0005615">
    <property type="term" value="C:extracellular space"/>
    <property type="evidence" value="ECO:0007669"/>
    <property type="project" value="TreeGrafter"/>
</dbReference>
<evidence type="ECO:0000256" key="7">
    <source>
        <dbReference type="PROSITE-ProRule" id="PRU01379"/>
    </source>
</evidence>
<dbReference type="PROSITE" id="PS52035">
    <property type="entry name" value="PEPTIDASE_M14"/>
    <property type="match status" value="1"/>
</dbReference>
<evidence type="ECO:0000256" key="3">
    <source>
        <dbReference type="ARBA" id="ARBA00022670"/>
    </source>
</evidence>
<gene>
    <name evidence="9" type="ORF">IAB94_02795</name>
</gene>
<evidence type="ECO:0000256" key="5">
    <source>
        <dbReference type="ARBA" id="ARBA00022833"/>
    </source>
</evidence>